<accession>A0AAW1X1R0</accession>
<dbReference type="AlphaFoldDB" id="A0AAW1X1R0"/>
<feature type="region of interest" description="Disordered" evidence="1">
    <location>
        <begin position="1"/>
        <end position="20"/>
    </location>
</feature>
<evidence type="ECO:0000313" key="2">
    <source>
        <dbReference type="EMBL" id="KAK9930818.1"/>
    </source>
</evidence>
<sequence length="105" mass="11230">MMVTPVDNTHPNDKVPTMDVDATTSLGSQQVEKVPVIVCNDRPISKNKENPDVGPWMAPPHGSTSSLAVIAADDTTKLVDDVASSNEEEMVDTLFSSAEEDMVTS</sequence>
<evidence type="ECO:0000313" key="3">
    <source>
        <dbReference type="Proteomes" id="UP001457282"/>
    </source>
</evidence>
<protein>
    <submittedName>
        <fullName evidence="2">Uncharacterized protein</fullName>
    </submittedName>
</protein>
<proteinExistence type="predicted"/>
<organism evidence="2 3">
    <name type="scientific">Rubus argutus</name>
    <name type="common">Southern blackberry</name>
    <dbReference type="NCBI Taxonomy" id="59490"/>
    <lineage>
        <taxon>Eukaryota</taxon>
        <taxon>Viridiplantae</taxon>
        <taxon>Streptophyta</taxon>
        <taxon>Embryophyta</taxon>
        <taxon>Tracheophyta</taxon>
        <taxon>Spermatophyta</taxon>
        <taxon>Magnoliopsida</taxon>
        <taxon>eudicotyledons</taxon>
        <taxon>Gunneridae</taxon>
        <taxon>Pentapetalae</taxon>
        <taxon>rosids</taxon>
        <taxon>fabids</taxon>
        <taxon>Rosales</taxon>
        <taxon>Rosaceae</taxon>
        <taxon>Rosoideae</taxon>
        <taxon>Rosoideae incertae sedis</taxon>
        <taxon>Rubus</taxon>
    </lineage>
</organism>
<reference evidence="2 3" key="1">
    <citation type="journal article" date="2023" name="G3 (Bethesda)">
        <title>A chromosome-length genome assembly and annotation of blackberry (Rubus argutus, cv. 'Hillquist').</title>
        <authorList>
            <person name="Bruna T."/>
            <person name="Aryal R."/>
            <person name="Dudchenko O."/>
            <person name="Sargent D.J."/>
            <person name="Mead D."/>
            <person name="Buti M."/>
            <person name="Cavallini A."/>
            <person name="Hytonen T."/>
            <person name="Andres J."/>
            <person name="Pham M."/>
            <person name="Weisz D."/>
            <person name="Mascagni F."/>
            <person name="Usai G."/>
            <person name="Natali L."/>
            <person name="Bassil N."/>
            <person name="Fernandez G.E."/>
            <person name="Lomsadze A."/>
            <person name="Armour M."/>
            <person name="Olukolu B."/>
            <person name="Poorten T."/>
            <person name="Britton C."/>
            <person name="Davik J."/>
            <person name="Ashrafi H."/>
            <person name="Aiden E.L."/>
            <person name="Borodovsky M."/>
            <person name="Worthington M."/>
        </authorList>
    </citation>
    <scope>NUCLEOTIDE SEQUENCE [LARGE SCALE GENOMIC DNA]</scope>
    <source>
        <strain evidence="2">PI 553951</strain>
    </source>
</reference>
<evidence type="ECO:0000256" key="1">
    <source>
        <dbReference type="SAM" id="MobiDB-lite"/>
    </source>
</evidence>
<comment type="caution">
    <text evidence="2">The sequence shown here is derived from an EMBL/GenBank/DDBJ whole genome shotgun (WGS) entry which is preliminary data.</text>
</comment>
<feature type="region of interest" description="Disordered" evidence="1">
    <location>
        <begin position="42"/>
        <end position="61"/>
    </location>
</feature>
<dbReference type="Proteomes" id="UP001457282">
    <property type="component" value="Unassembled WGS sequence"/>
</dbReference>
<name>A0AAW1X1R0_RUBAR</name>
<dbReference type="EMBL" id="JBEDUW010000004">
    <property type="protein sequence ID" value="KAK9930818.1"/>
    <property type="molecule type" value="Genomic_DNA"/>
</dbReference>
<keyword evidence="3" id="KW-1185">Reference proteome</keyword>
<gene>
    <name evidence="2" type="ORF">M0R45_018127</name>
</gene>